<evidence type="ECO:0000313" key="42">
    <source>
        <dbReference type="EMBL" id="KKH54324.1"/>
    </source>
</evidence>
<dbReference type="Proteomes" id="UP000034668">
    <property type="component" value="Unassembled WGS sequence"/>
</dbReference>
<dbReference type="EMBL" id="JJPO01000082">
    <property type="protein sequence ID" value="KKG72962.1"/>
    <property type="molecule type" value="Genomic_DNA"/>
</dbReference>
<evidence type="ECO:0000313" key="93">
    <source>
        <dbReference type="Proteomes" id="UP000034578"/>
    </source>
</evidence>
<dbReference type="EMBL" id="JJPM01000087">
    <property type="protein sequence ID" value="KKG77897.1"/>
    <property type="molecule type" value="Genomic_DNA"/>
</dbReference>
<evidence type="ECO:0000313" key="23">
    <source>
        <dbReference type="EMBL" id="KKG91423.1"/>
    </source>
</evidence>
<evidence type="ECO:0000313" key="69">
    <source>
        <dbReference type="Proteomes" id="UP000034040"/>
    </source>
</evidence>
<evidence type="ECO:0000313" key="65">
    <source>
        <dbReference type="Proteomes" id="UP000033933"/>
    </source>
</evidence>
<evidence type="ECO:0000313" key="100">
    <source>
        <dbReference type="Proteomes" id="UP000034733"/>
    </source>
</evidence>
<dbReference type="Proteomes" id="UP000034253">
    <property type="component" value="Unassembled WGS sequence"/>
</dbReference>
<dbReference type="Proteomes" id="UP000034064">
    <property type="component" value="Unassembled WGS sequence"/>
</dbReference>
<dbReference type="EMBL" id="JJOT01000132">
    <property type="protein sequence ID" value="KKF98002.1"/>
    <property type="molecule type" value="Genomic_DNA"/>
</dbReference>
<evidence type="ECO:0000313" key="84">
    <source>
        <dbReference type="Proteomes" id="UP000034387"/>
    </source>
</evidence>
<evidence type="ECO:0000313" key="12">
    <source>
        <dbReference type="EMBL" id="KKG53168.1"/>
    </source>
</evidence>
<evidence type="ECO:0000313" key="87">
    <source>
        <dbReference type="Proteomes" id="UP000034424"/>
    </source>
</evidence>
<evidence type="ECO:0000313" key="94">
    <source>
        <dbReference type="Proteomes" id="UP000034597"/>
    </source>
</evidence>
<evidence type="ECO:0000313" key="47">
    <source>
        <dbReference type="EMBL" id="KKH71434.1"/>
    </source>
</evidence>
<evidence type="ECO:0000313" key="110">
    <source>
        <dbReference type="Proteomes" id="UP000034950"/>
    </source>
</evidence>
<evidence type="ECO:0000313" key="41">
    <source>
        <dbReference type="EMBL" id="KKH50960.1"/>
    </source>
</evidence>
<evidence type="ECO:0000313" key="43">
    <source>
        <dbReference type="EMBL" id="KKH59225.1"/>
    </source>
</evidence>
<keyword evidence="93" id="KW-1185">Reference proteome</keyword>
<dbReference type="Proteomes" id="UP000034232">
    <property type="component" value="Unassembled WGS sequence"/>
</dbReference>
<evidence type="ECO:0000313" key="52">
    <source>
        <dbReference type="EMBL" id="KKH91003.1"/>
    </source>
</evidence>
<dbReference type="EMBL" id="JJQI01000031">
    <property type="protein sequence ID" value="KKH41314.1"/>
    <property type="molecule type" value="Genomic_DNA"/>
</dbReference>
<evidence type="ECO:0000313" key="74">
    <source>
        <dbReference type="Proteomes" id="UP000034152"/>
    </source>
</evidence>
<dbReference type="EMBL" id="JJQN01000100">
    <property type="protein sequence ID" value="KKH59225.1"/>
    <property type="molecule type" value="Genomic_DNA"/>
</dbReference>
<evidence type="ECO:0000313" key="85">
    <source>
        <dbReference type="Proteomes" id="UP000034399"/>
    </source>
</evidence>
<dbReference type="Proteomes" id="UP000034399">
    <property type="component" value="Unassembled WGS sequence"/>
</dbReference>
<evidence type="ECO:0000313" key="62">
    <source>
        <dbReference type="Proteomes" id="UP000033878"/>
    </source>
</evidence>
<dbReference type="Proteomes" id="UP000034944">
    <property type="component" value="Unassembled WGS sequence"/>
</dbReference>
<dbReference type="Proteomes" id="UP000300067">
    <property type="component" value="Chromosome"/>
</dbReference>
<evidence type="ECO:0000313" key="10">
    <source>
        <dbReference type="EMBL" id="KKG48424.1"/>
    </source>
</evidence>
<evidence type="ECO:0000313" key="8">
    <source>
        <dbReference type="EMBL" id="KKG39172.1"/>
    </source>
</evidence>
<dbReference type="Proteomes" id="UP000034817">
    <property type="component" value="Unassembled WGS sequence"/>
</dbReference>
<dbReference type="EMBL" id="JJPR01000097">
    <property type="protein sequence ID" value="KKG85859.1"/>
    <property type="molecule type" value="Genomic_DNA"/>
</dbReference>
<evidence type="ECO:0000313" key="50">
    <source>
        <dbReference type="EMBL" id="KKH83373.1"/>
    </source>
</evidence>
<dbReference type="Proteomes" id="UP000034657">
    <property type="component" value="Unassembled WGS sequence"/>
</dbReference>
<evidence type="ECO:0000313" key="13">
    <source>
        <dbReference type="EMBL" id="KKG53899.1"/>
    </source>
</evidence>
<evidence type="ECO:0000313" key="11">
    <source>
        <dbReference type="EMBL" id="KKG51391.1"/>
    </source>
</evidence>
<evidence type="ECO:0000313" key="81">
    <source>
        <dbReference type="Proteomes" id="UP000034279"/>
    </source>
</evidence>
<sequence length="62" mass="6926">MKTSPIEVQKALKGMDYPAKKKDLIEHAKKHKAGKDVMSVLEDLPDHEYSNAADVSREFAGK</sequence>
<dbReference type="EMBL" id="JJQU01000169">
    <property type="protein sequence ID" value="KKH83373.1"/>
    <property type="molecule type" value="Genomic_DNA"/>
</dbReference>
<dbReference type="Proteomes" id="UP000034937">
    <property type="component" value="Unassembled WGS sequence"/>
</dbReference>
<evidence type="ECO:0000313" key="26">
    <source>
        <dbReference type="EMBL" id="KKH01366.1"/>
    </source>
</evidence>
<dbReference type="EMBL" id="JJPG01000092">
    <property type="protein sequence ID" value="KKG51391.1"/>
    <property type="molecule type" value="Genomic_DNA"/>
</dbReference>
<dbReference type="OMA" id="DHEYSNA"/>
<evidence type="ECO:0000313" key="64">
    <source>
        <dbReference type="Proteomes" id="UP000033889"/>
    </source>
</evidence>
<evidence type="ECO:0000313" key="60">
    <source>
        <dbReference type="Proteomes" id="UP000033835"/>
    </source>
</evidence>
<dbReference type="Proteomes" id="UP000034692">
    <property type="component" value="Unassembled WGS sequence"/>
</dbReference>
<evidence type="ECO:0000313" key="34">
    <source>
        <dbReference type="EMBL" id="KKH25973.1"/>
    </source>
</evidence>
<dbReference type="EMBL" id="JJPK01000091">
    <property type="protein sequence ID" value="KKG60107.1"/>
    <property type="molecule type" value="Genomic_DNA"/>
</dbReference>
<dbReference type="Proteomes" id="UP000034921">
    <property type="component" value="Unassembled WGS sequence"/>
</dbReference>
<dbReference type="Proteomes" id="UP000034820">
    <property type="component" value="Unassembled WGS sequence"/>
</dbReference>
<evidence type="ECO:0000313" key="27">
    <source>
        <dbReference type="EMBL" id="KKH02140.1"/>
    </source>
</evidence>
<dbReference type="EMBL" id="JJQR01000151">
    <property type="protein sequence ID" value="KKH71434.1"/>
    <property type="molecule type" value="Genomic_DNA"/>
</dbReference>
<gene>
    <name evidence="57" type="ORF">DKM28_03570</name>
    <name evidence="7" type="ORF">DU30_15010</name>
    <name evidence="2" type="ORF">DU31_09985</name>
    <name evidence="13" type="ORF">DU33_05075</name>
    <name evidence="4" type="ORF">DU34_19705</name>
    <name evidence="9" type="ORF">DU35_17815</name>
    <name evidence="12" type="ORF">DU36_01015</name>
    <name evidence="36" type="ORF">DU37_06615</name>
    <name evidence="11" type="ORF">DU38_19595</name>
    <name evidence="8" type="ORF">DU39_01395</name>
    <name evidence="1" type="ORF">DU40_18805</name>
    <name evidence="10" type="ORF">DU41_12780</name>
    <name evidence="28" type="ORF">DU42_00700</name>
    <name evidence="19" type="ORF">DU43_12220</name>
    <name evidence="31" type="ORF">DU44_10805</name>
    <name evidence="14" type="ORF">DU45_13350</name>
    <name evidence="18" type="ORF">DU46_02750</name>
    <name evidence="3" type="ORF">DU47_06430</name>
    <name evidence="32" type="ORF">DU48_02490</name>
    <name evidence="6" type="ORF">DU49_19305</name>
    <name evidence="38" type="ORF">DU50_11375</name>
    <name evidence="29" type="ORF">DU51_01435</name>
    <name evidence="5" type="ORF">DU52_06230</name>
    <name evidence="37" type="ORF">DU54_09935</name>
    <name evidence="20" type="ORF">DU55_02720</name>
    <name evidence="26" type="ORF">DU56_10195</name>
    <name evidence="21" type="ORF">DU57_00605</name>
    <name evidence="35" type="ORF">DU58_05455</name>
    <name evidence="23" type="ORF">DU59_04515</name>
    <name evidence="34" type="ORF">DU60_05190</name>
    <name evidence="22" type="ORF">DU61_19170</name>
    <name evidence="30" type="ORF">DU62_01695</name>
    <name evidence="17" type="ORF">DU63_15950</name>
    <name evidence="16" type="ORF">DU64_14365</name>
    <name evidence="33" type="ORF">DU65_17615</name>
    <name evidence="25" type="ORF">DU66_13900</name>
    <name evidence="15" type="ORF">DU67_17275</name>
    <name evidence="27" type="ORF">DU68_10805</name>
    <name evidence="24" type="ORF">DU69_20055</name>
    <name evidence="39" type="ORF">DU71_14510</name>
    <name evidence="40" type="ORF">DU72_06585</name>
    <name evidence="44" type="ORF">DU73_19925</name>
    <name evidence="43" type="ORF">DU74_19535</name>
    <name evidence="45" type="ORF">DU75_21370</name>
    <name evidence="42" type="ORF">DU76_16540</name>
    <name evidence="48" type="ORF">DU77_17760</name>
    <name evidence="49" type="ORF">DU78_13290</name>
    <name evidence="54" type="ORF">DU79_14145</name>
    <name evidence="50" type="ORF">DU80_00390</name>
    <name evidence="56" type="ORF">DU81_14045</name>
    <name evidence="51" type="ORF">DU82_04765</name>
    <name evidence="55" type="ORF">DU83_08135</name>
    <name evidence="53" type="ORF">DU84_04880</name>
    <name evidence="41" type="ORF">DU85_17440</name>
    <name evidence="47" type="ORF">DU86_11010</name>
    <name evidence="46" type="ORF">DU87_16095</name>
    <name evidence="52" type="ORF">DU88_04155</name>
    <name evidence="58" type="ORF">FQU78_05615</name>
</gene>
<evidence type="ECO:0000313" key="106">
    <source>
        <dbReference type="Proteomes" id="UP000034921"/>
    </source>
</evidence>
<evidence type="ECO:0000313" key="36">
    <source>
        <dbReference type="EMBL" id="KKH32029.1"/>
    </source>
</evidence>
<dbReference type="EMBL" id="JJQW01000011">
    <property type="protein sequence ID" value="KKH91003.1"/>
    <property type="molecule type" value="Genomic_DNA"/>
</dbReference>
<dbReference type="Proteomes" id="UP000034733">
    <property type="component" value="Unassembled WGS sequence"/>
</dbReference>
<dbReference type="Proteomes" id="UP000034672">
    <property type="component" value="Unassembled WGS sequence"/>
</dbReference>
<evidence type="ECO:0000313" key="15">
    <source>
        <dbReference type="EMBL" id="KKG64336.1"/>
    </source>
</evidence>
<evidence type="ECO:0000313" key="63">
    <source>
        <dbReference type="Proteomes" id="UP000033885"/>
    </source>
</evidence>
<evidence type="ECO:0000313" key="61">
    <source>
        <dbReference type="Proteomes" id="UP000033864"/>
    </source>
</evidence>
<dbReference type="InterPro" id="IPR021527">
    <property type="entry name" value="DUF2795"/>
</dbReference>
<dbReference type="EMBL" id="JJPC01000036">
    <property type="protein sequence ID" value="KKG36590.1"/>
    <property type="molecule type" value="Genomic_DNA"/>
</dbReference>
<evidence type="ECO:0000313" key="79">
    <source>
        <dbReference type="Proteomes" id="UP000034253"/>
    </source>
</evidence>
<evidence type="ECO:0000313" key="82">
    <source>
        <dbReference type="Proteomes" id="UP000034298"/>
    </source>
</evidence>
<dbReference type="RefSeq" id="WP_011032182.1">
    <property type="nucleotide sequence ID" value="NZ_AP019780.1"/>
</dbReference>
<evidence type="ECO:0000313" key="7">
    <source>
        <dbReference type="EMBL" id="KKG36590.1"/>
    </source>
</evidence>
<proteinExistence type="predicted"/>
<dbReference type="Proteomes" id="UP000034566">
    <property type="component" value="Unassembled WGS sequence"/>
</dbReference>
<evidence type="ECO:0000313" key="92">
    <source>
        <dbReference type="Proteomes" id="UP000034577"/>
    </source>
</evidence>
<evidence type="ECO:0000313" key="111">
    <source>
        <dbReference type="Proteomes" id="UP000300067"/>
    </source>
</evidence>
<evidence type="ECO:0000313" key="109">
    <source>
        <dbReference type="Proteomes" id="UP000034944"/>
    </source>
</evidence>
<evidence type="ECO:0000313" key="37">
    <source>
        <dbReference type="EMBL" id="KKH34817.1"/>
    </source>
</evidence>
<dbReference type="EMBL" id="JJQF01000053">
    <property type="protein sequence ID" value="KKH32029.1"/>
    <property type="molecule type" value="Genomic_DNA"/>
</dbReference>
<evidence type="ECO:0000313" key="91">
    <source>
        <dbReference type="Proteomes" id="UP000034566"/>
    </source>
</evidence>
<dbReference type="EMBL" id="JJQQ01000039">
    <property type="protein sequence ID" value="KKH69063.1"/>
    <property type="molecule type" value="Genomic_DNA"/>
</dbReference>
<dbReference type="EMBL" id="JJQZ01000126">
    <property type="protein sequence ID" value="KKH93733.1"/>
    <property type="molecule type" value="Genomic_DNA"/>
</dbReference>
<dbReference type="EMBL" id="CP042908">
    <property type="protein sequence ID" value="QIB90615.1"/>
    <property type="molecule type" value="Genomic_DNA"/>
</dbReference>
<dbReference type="Proteomes" id="UP000034872">
    <property type="component" value="Unassembled WGS sequence"/>
</dbReference>
<evidence type="ECO:0000313" key="75">
    <source>
        <dbReference type="Proteomes" id="UP000034188"/>
    </source>
</evidence>
<dbReference type="EMBL" id="JJQH01000113">
    <property type="protein sequence ID" value="KKH39188.1"/>
    <property type="molecule type" value="Genomic_DNA"/>
</dbReference>
<evidence type="ECO:0000313" key="112">
    <source>
        <dbReference type="Proteomes" id="UP000467371"/>
    </source>
</evidence>
<evidence type="ECO:0000313" key="53">
    <source>
        <dbReference type="EMBL" id="KKH93733.1"/>
    </source>
</evidence>
<dbReference type="GeneID" id="24850723"/>
<dbReference type="EMBL" id="JJQG01000148">
    <property type="protein sequence ID" value="KKH34817.1"/>
    <property type="molecule type" value="Genomic_DNA"/>
</dbReference>
<dbReference type="EMBL" id="JJQT01000030">
    <property type="protein sequence ID" value="KKH82331.1"/>
    <property type="molecule type" value="Genomic_DNA"/>
</dbReference>
<evidence type="ECO:0000313" key="98">
    <source>
        <dbReference type="Proteomes" id="UP000034672"/>
    </source>
</evidence>
<dbReference type="Proteomes" id="UP000034040">
    <property type="component" value="Unassembled WGS sequence"/>
</dbReference>
<dbReference type="EMBL" id="JJQK01000262">
    <property type="protein sequence ID" value="KKH45033.1"/>
    <property type="molecule type" value="Genomic_DNA"/>
</dbReference>
<evidence type="ECO:0000313" key="4">
    <source>
        <dbReference type="EMBL" id="KKG16543.1"/>
    </source>
</evidence>
<dbReference type="EMBL" id="JJQX01000131">
    <property type="protein sequence ID" value="KKH94160.1"/>
    <property type="molecule type" value="Genomic_DNA"/>
</dbReference>
<dbReference type="EMBL" id="JJPF01000139">
    <property type="protein sequence ID" value="KKG39172.1"/>
    <property type="molecule type" value="Genomic_DNA"/>
</dbReference>
<evidence type="ECO:0000313" key="28">
    <source>
        <dbReference type="EMBL" id="KKH04415.1"/>
    </source>
</evidence>
<dbReference type="Proteomes" id="UP000034468">
    <property type="component" value="Unassembled WGS sequence"/>
</dbReference>
<dbReference type="Pfam" id="PF11387">
    <property type="entry name" value="DUF2795"/>
    <property type="match status" value="1"/>
</dbReference>
<dbReference type="Proteomes" id="UP000034547">
    <property type="component" value="Unassembled WGS sequence"/>
</dbReference>
<evidence type="ECO:0000313" key="71">
    <source>
        <dbReference type="Proteomes" id="UP000034074"/>
    </source>
</evidence>
<evidence type="ECO:0000313" key="22">
    <source>
        <dbReference type="EMBL" id="KKG86824.1"/>
    </source>
</evidence>
<dbReference type="Proteomes" id="UP000033889">
    <property type="component" value="Unassembled WGS sequence"/>
</dbReference>
<dbReference type="EMBL" id="JJPB01000068">
    <property type="protein sequence ID" value="KKG32137.1"/>
    <property type="molecule type" value="Genomic_DNA"/>
</dbReference>
<dbReference type="PATRIC" id="fig|2209.39.peg.361"/>
<dbReference type="EMBL" id="JJOS01000094">
    <property type="protein sequence ID" value="KKG00950.1"/>
    <property type="molecule type" value="Genomic_DNA"/>
</dbReference>
<evidence type="ECO:0000313" key="46">
    <source>
        <dbReference type="EMBL" id="KKH69063.1"/>
    </source>
</evidence>
<evidence type="ECO:0000313" key="21">
    <source>
        <dbReference type="EMBL" id="KKG85859.1"/>
    </source>
</evidence>
<evidence type="ECO:0000313" key="6">
    <source>
        <dbReference type="EMBL" id="KKG32137.1"/>
    </source>
</evidence>
<dbReference type="Proteomes" id="UP000034074">
    <property type="component" value="Unassembled WGS sequence"/>
</dbReference>
<evidence type="ECO:0000313" key="3">
    <source>
        <dbReference type="EMBL" id="KKG00950.1"/>
    </source>
</evidence>
<evidence type="ECO:0000313" key="18">
    <source>
        <dbReference type="EMBL" id="KKG75408.1"/>
    </source>
</evidence>
<dbReference type="EMBL" id="JJPI01000080">
    <property type="protein sequence ID" value="KKG53899.1"/>
    <property type="molecule type" value="Genomic_DNA"/>
</dbReference>
<evidence type="ECO:0000313" key="1">
    <source>
        <dbReference type="EMBL" id="KKF98002.1"/>
    </source>
</evidence>
<dbReference type="Proteomes" id="UP000034298">
    <property type="component" value="Unassembled WGS sequence"/>
</dbReference>
<dbReference type="EMBL" id="JJPV01000036">
    <property type="protein sequence ID" value="KKH02140.1"/>
    <property type="molecule type" value="Genomic_DNA"/>
</dbReference>
<evidence type="ECO:0000313" key="99">
    <source>
        <dbReference type="Proteomes" id="UP000034692"/>
    </source>
</evidence>
<dbReference type="Proteomes" id="UP000034195">
    <property type="component" value="Unassembled WGS sequence"/>
</dbReference>
<evidence type="ECO:0000313" key="14">
    <source>
        <dbReference type="EMBL" id="KKG60107.1"/>
    </source>
</evidence>
<dbReference type="EMBL" id="JJPH01000053">
    <property type="protein sequence ID" value="KKG53168.1"/>
    <property type="molecule type" value="Genomic_DNA"/>
</dbReference>
<evidence type="ECO:0000313" key="70">
    <source>
        <dbReference type="Proteomes" id="UP000034064"/>
    </source>
</evidence>
<evidence type="ECO:0000313" key="77">
    <source>
        <dbReference type="Proteomes" id="UP000034227"/>
    </source>
</evidence>
<evidence type="ECO:0000313" key="89">
    <source>
        <dbReference type="Proteomes" id="UP000034468"/>
    </source>
</evidence>
<evidence type="ECO:0000313" key="19">
    <source>
        <dbReference type="EMBL" id="KKG77897.1"/>
    </source>
</evidence>
<evidence type="ECO:0000313" key="80">
    <source>
        <dbReference type="Proteomes" id="UP000034259"/>
    </source>
</evidence>
<evidence type="ECO:0000313" key="55">
    <source>
        <dbReference type="EMBL" id="KKI01536.1"/>
    </source>
</evidence>
<dbReference type="Proteomes" id="UP000033987">
    <property type="component" value="Unassembled WGS sequence"/>
</dbReference>
<dbReference type="EMBL" id="JJPU01000108">
    <property type="protein sequence ID" value="KKG96727.1"/>
    <property type="molecule type" value="Genomic_DNA"/>
</dbReference>
<dbReference type="EMBL" id="JJQE01000135">
    <property type="protein sequence ID" value="KKH25973.1"/>
    <property type="molecule type" value="Genomic_DNA"/>
</dbReference>
<evidence type="ECO:0000313" key="101">
    <source>
        <dbReference type="Proteomes" id="UP000034758"/>
    </source>
</evidence>
<dbReference type="Proteomes" id="UP000034142">
    <property type="component" value="Unassembled WGS sequence"/>
</dbReference>
<dbReference type="Proteomes" id="UP000467371">
    <property type="component" value="Chromosome"/>
</dbReference>
<evidence type="ECO:0000313" key="107">
    <source>
        <dbReference type="Proteomes" id="UP000034925"/>
    </source>
</evidence>
<evidence type="ECO:0000313" key="24">
    <source>
        <dbReference type="EMBL" id="KKG94658.1"/>
    </source>
</evidence>
<dbReference type="Proteomes" id="UP000034001">
    <property type="component" value="Unassembled WGS sequence"/>
</dbReference>
<dbReference type="EMBL" id="JJPW01000048">
    <property type="protein sequence ID" value="KKH01366.1"/>
    <property type="molecule type" value="Genomic_DNA"/>
</dbReference>
<dbReference type="EMBL" id="JJPJ01000008">
    <property type="protein sequence ID" value="KKG66574.1"/>
    <property type="molecule type" value="Genomic_DNA"/>
</dbReference>
<evidence type="ECO:0000313" key="9">
    <source>
        <dbReference type="EMBL" id="KKG45663.1"/>
    </source>
</evidence>
<evidence type="ECO:0000313" key="5">
    <source>
        <dbReference type="EMBL" id="KKG27603.1"/>
    </source>
</evidence>
<dbReference type="Proteomes" id="UP000034021">
    <property type="component" value="Unassembled WGS sequence"/>
</dbReference>
<evidence type="ECO:0000313" key="54">
    <source>
        <dbReference type="EMBL" id="KKH94160.1"/>
    </source>
</evidence>
<dbReference type="AlphaFoldDB" id="A0A0F8GW10"/>
<dbReference type="EMBL" id="JJPZ01000026">
    <property type="protein sequence ID" value="KKH13783.1"/>
    <property type="molecule type" value="Genomic_DNA"/>
</dbReference>
<evidence type="ECO:0000313" key="102">
    <source>
        <dbReference type="Proteomes" id="UP000034817"/>
    </source>
</evidence>
<evidence type="ECO:0000313" key="59">
    <source>
        <dbReference type="Proteomes" id="UP000033814"/>
    </source>
</evidence>
<evidence type="ECO:0000313" key="76">
    <source>
        <dbReference type="Proteomes" id="UP000034195"/>
    </source>
</evidence>
<dbReference type="Proteomes" id="UP000033933">
    <property type="component" value="Unassembled WGS sequence"/>
</dbReference>
<reference evidence="59 60" key="1">
    <citation type="journal article" date="2015" name="ISME J.">
        <title>Genomic and phenotypic differentiation among Methanosarcina mazei populations from Columbia River sediment.</title>
        <authorList>
            <person name="Youngblut N.D."/>
            <person name="Wirth J.S."/>
            <person name="Henriksen J.R."/>
            <person name="Smith M."/>
            <person name="Simon H."/>
            <person name="Metcalf W.W."/>
            <person name="Whitaker R.J."/>
        </authorList>
    </citation>
    <scope>NUCLEOTIDE SEQUENCE [LARGE SCALE GENOMIC DNA]</scope>
    <source>
        <strain evidence="31 70">1.F.A.1A.3</strain>
        <strain evidence="32 100">1.F.A.1B.3</strain>
        <strain evidence="33 66">1.F.A.1B.4</strain>
        <strain evidence="35 77">1.F.A.2.8</strain>
        <strain evidence="34 106">1.F.M.0.5</strain>
        <strain evidence="36 83">1.H.A.0.1</strain>
        <strain evidence="37 101">1.H.A.1A.1</strain>
        <strain evidence="38 68">1.H.A.1A.3</strain>
        <strain evidence="39 98">1.H.A.1A.4</strain>
        <strain evidence="41 61">1.H.A.1A.6</strain>
        <strain evidence="40 80">1.H.A.2.1</strain>
        <strain evidence="42 78">1.H.A.2.3</strain>
        <strain evidence="43 88">1.H.A.2.6</strain>
        <strain evidence="45 99">1.H.A.2.7</strain>
        <strain evidence="44">1.H.A.2.8</strain>
        <strain evidence="46 65">1.H.M.0.1</strain>
        <strain evidence="47 107">1.H.M.1A.1</strain>
        <strain evidence="48 69">1.H.M.1A.2</strain>
        <strain evidence="49 104">1.H.M.1A.3</strain>
        <strain evidence="50 74">1.H.M.2.1</strain>
        <strain evidence="51 59">1.H.M.2.2</strain>
        <strain evidence="52 108">1.H.M.2.3</strain>
        <strain evidence="54 97">1.H.M.2.4</strain>
        <strain evidence="53 105">1.H.T.2.1</strain>
        <strain evidence="56 63">1.H.T.2.3</strain>
        <strain evidence="55 90">1.H.T.2.5</strain>
        <strain evidence="2 72">2.F.A.2.3</strain>
        <strain evidence="3 93">2.F.A.2.4</strain>
        <strain evidence="1 94">2.F.T.0.2</strain>
        <strain evidence="4">2.F.T.2.6</strain>
        <strain evidence="5 85">3.F.A.1A.1</strain>
        <strain evidence="6 62">3.F.A.1A.3</strain>
        <strain evidence="7 82">3.F.A.1B.1</strain>
        <strain evidence="9 92">3.F.A.2.12</strain>
        <strain evidence="10 96">3.F.A.2.3</strain>
        <strain evidence="8 73">3.F.A.2.5</strain>
        <strain evidence="11 76">3.F.A.2.6</strain>
        <strain evidence="12">3.F.A.2.7</strain>
        <strain evidence="13 75">3.F.T.1A.1</strain>
        <strain evidence="16 81">3.F.T.1A.2</strain>
        <strain evidence="14 91">3.F.T.1A.4</strain>
        <strain evidence="15 87">3.F.T.2.1</strain>
        <strain evidence="19">3.H.A.1A.1</strain>
        <strain evidence="18 71">3.H.A.1A.2</strain>
        <strain evidence="17 67">3.H.A.2.1</strain>
        <strain evidence="20 102">3.H.A.2.4</strain>
        <strain evidence="22 64">3.H.A.2.5</strain>
        <strain evidence="21 110">3.H.A.2.6</strain>
        <strain evidence="23 86">3.H.A.2.8</strain>
        <strain evidence="24 95">3.H.M.1A.1</strain>
        <strain evidence="25 89">3.H.M.1B.1</strain>
        <strain evidence="27 60">3.H.M.1B.2</strain>
        <strain evidence="26 79">3.H.M.1B.5</strain>
        <strain evidence="28 84">3.H.M.2.7</strain>
        <strain evidence="29 103">3.H.T.1A.1</strain>
        <strain evidence="30 109">3.H.T.1A.2</strain>
    </source>
</reference>
<evidence type="ECO:0000313" key="58">
    <source>
        <dbReference type="EMBL" id="QIB90615.1"/>
    </source>
</evidence>
<dbReference type="EMBL" id="CP029709">
    <property type="protein sequence ID" value="QCR15258.1"/>
    <property type="molecule type" value="Genomic_DNA"/>
</dbReference>
<dbReference type="Proteomes" id="UP000034409">
    <property type="component" value="Unassembled WGS sequence"/>
</dbReference>
<dbReference type="EMBL" id="JJQD01000115">
    <property type="protein sequence ID" value="KKH27520.1"/>
    <property type="molecule type" value="Genomic_DNA"/>
</dbReference>
<dbReference type="EMBL" id="JJPT01000024">
    <property type="protein sequence ID" value="KKG94658.1"/>
    <property type="molecule type" value="Genomic_DNA"/>
</dbReference>
<evidence type="ECO:0000313" key="32">
    <source>
        <dbReference type="EMBL" id="KKH23378.1"/>
    </source>
</evidence>
<dbReference type="EMBL" id="JJQS01000027">
    <property type="protein sequence ID" value="KKH77421.1"/>
    <property type="molecule type" value="Genomic_DNA"/>
</dbReference>
<evidence type="ECO:0000313" key="31">
    <source>
        <dbReference type="EMBL" id="KKH15588.1"/>
    </source>
</evidence>
<dbReference type="Proteomes" id="UP000033864">
    <property type="component" value="Unassembled WGS sequence"/>
</dbReference>
<dbReference type="Proteomes" id="UP000034597">
    <property type="component" value="Unassembled WGS sequence"/>
</dbReference>
<dbReference type="Proteomes" id="UP000034925">
    <property type="component" value="Unassembled WGS sequence"/>
</dbReference>
<dbReference type="EMBL" id="JJPN01000010">
    <property type="protein sequence ID" value="KKG75408.1"/>
    <property type="molecule type" value="Genomic_DNA"/>
</dbReference>
<evidence type="ECO:0000313" key="72">
    <source>
        <dbReference type="Proteomes" id="UP000034142"/>
    </source>
</evidence>
<organism evidence="7 82">
    <name type="scientific">Methanosarcina mazei</name>
    <name type="common">Methanosarcina frisia</name>
    <dbReference type="NCBI Taxonomy" id="2209"/>
    <lineage>
        <taxon>Archaea</taxon>
        <taxon>Methanobacteriati</taxon>
        <taxon>Methanobacteriota</taxon>
        <taxon>Stenosarchaea group</taxon>
        <taxon>Methanomicrobia</taxon>
        <taxon>Methanosarcinales</taxon>
        <taxon>Methanosarcinaceae</taxon>
        <taxon>Methanosarcina</taxon>
    </lineage>
</organism>
<evidence type="ECO:0000313" key="29">
    <source>
        <dbReference type="EMBL" id="KKH05655.1"/>
    </source>
</evidence>
<evidence type="ECO:0000313" key="44">
    <source>
        <dbReference type="EMBL" id="KKH65990.1"/>
    </source>
</evidence>
<dbReference type="Proteomes" id="UP000034578">
    <property type="component" value="Unassembled WGS sequence"/>
</dbReference>
<evidence type="ECO:0000313" key="97">
    <source>
        <dbReference type="Proteomes" id="UP000034668"/>
    </source>
</evidence>
<name>A0A0F8GW10_METMZ</name>
<dbReference type="EMBL" id="JJPX01000186">
    <property type="protein sequence ID" value="KKH04415.1"/>
    <property type="molecule type" value="Genomic_DNA"/>
</dbReference>
<evidence type="ECO:0000313" key="56">
    <source>
        <dbReference type="EMBL" id="KKI02720.1"/>
    </source>
</evidence>
<evidence type="ECO:0000313" key="30">
    <source>
        <dbReference type="EMBL" id="KKH13783.1"/>
    </source>
</evidence>
<dbReference type="Proteomes" id="UP000033835">
    <property type="component" value="Unassembled WGS sequence"/>
</dbReference>
<dbReference type="Proteomes" id="UP000034758">
    <property type="component" value="Unassembled WGS sequence"/>
</dbReference>
<dbReference type="Proteomes" id="UP000034667">
    <property type="component" value="Unassembled WGS sequence"/>
</dbReference>
<evidence type="ECO:0000313" key="33">
    <source>
        <dbReference type="EMBL" id="KKH23465.1"/>
    </source>
</evidence>
<dbReference type="EMBL" id="JJOU01000065">
    <property type="protein sequence ID" value="KKG16543.1"/>
    <property type="molecule type" value="Genomic_DNA"/>
</dbReference>
<evidence type="ECO:0000313" key="2">
    <source>
        <dbReference type="EMBL" id="KKF99555.1"/>
    </source>
</evidence>
<dbReference type="EMBL" id="JJQB01000011">
    <property type="protein sequence ID" value="KKH23378.1"/>
    <property type="molecule type" value="Genomic_DNA"/>
</dbReference>
<evidence type="ECO:0000313" key="86">
    <source>
        <dbReference type="Proteomes" id="UP000034409"/>
    </source>
</evidence>
<dbReference type="EMBL" id="JJRB01000119">
    <property type="protein sequence ID" value="KKI01536.1"/>
    <property type="molecule type" value="Genomic_DNA"/>
</dbReference>
<dbReference type="OrthoDB" id="106287at2157"/>
<evidence type="ECO:0000313" key="20">
    <source>
        <dbReference type="EMBL" id="KKG82423.1"/>
    </source>
</evidence>
<dbReference type="Proteomes" id="UP000034243">
    <property type="component" value="Unassembled WGS sequence"/>
</dbReference>
<dbReference type="EMBL" id="JJPD01000015">
    <property type="protein sequence ID" value="KKG45663.1"/>
    <property type="molecule type" value="Genomic_DNA"/>
</dbReference>
<dbReference type="Proteomes" id="UP000034047">
    <property type="component" value="Unassembled WGS sequence"/>
</dbReference>
<evidence type="ECO:0000313" key="103">
    <source>
        <dbReference type="Proteomes" id="UP000034820"/>
    </source>
</evidence>
<evidence type="ECO:0000313" key="96">
    <source>
        <dbReference type="Proteomes" id="UP000034667"/>
    </source>
</evidence>
<evidence type="ECO:0000313" key="78">
    <source>
        <dbReference type="Proteomes" id="UP000034232"/>
    </source>
</evidence>
<evidence type="ECO:0000313" key="35">
    <source>
        <dbReference type="EMBL" id="KKH27520.1"/>
    </source>
</evidence>
<evidence type="ECO:0000313" key="39">
    <source>
        <dbReference type="EMBL" id="KKH41314.1"/>
    </source>
</evidence>
<dbReference type="EMBL" id="JJPL01000080">
    <property type="protein sequence ID" value="KKG64336.1"/>
    <property type="molecule type" value="Genomic_DNA"/>
</dbReference>
<dbReference type="Proteomes" id="UP000034279">
    <property type="component" value="Unassembled WGS sequence"/>
</dbReference>
<dbReference type="Proteomes" id="UP000034152">
    <property type="component" value="Unassembled WGS sequence"/>
</dbReference>
<evidence type="ECO:0000313" key="83">
    <source>
        <dbReference type="Proteomes" id="UP000034338"/>
    </source>
</evidence>
<evidence type="ECO:0000313" key="88">
    <source>
        <dbReference type="Proteomes" id="UP000034450"/>
    </source>
</evidence>
<accession>A0A0F8GW10</accession>
<dbReference type="EMBL" id="JJPS01000076">
    <property type="protein sequence ID" value="KKG91423.1"/>
    <property type="molecule type" value="Genomic_DNA"/>
</dbReference>
<dbReference type="EMBL" id="JJRA01000097">
    <property type="protein sequence ID" value="KKI02720.1"/>
    <property type="molecule type" value="Genomic_DNA"/>
</dbReference>
<dbReference type="EMBL" id="JJQA01000085">
    <property type="protein sequence ID" value="KKH15588.1"/>
    <property type="molecule type" value="Genomic_DNA"/>
</dbReference>
<dbReference type="EMBL" id="JJPA01000227">
    <property type="protein sequence ID" value="KKG27603.1"/>
    <property type="molecule type" value="Genomic_DNA"/>
</dbReference>
<evidence type="ECO:0000313" key="67">
    <source>
        <dbReference type="Proteomes" id="UP000034001"/>
    </source>
</evidence>
<dbReference type="Proteomes" id="UP000034259">
    <property type="component" value="Unassembled WGS sequence"/>
</dbReference>
<dbReference type="EMBL" id="JJPQ01000002">
    <property type="protein sequence ID" value="KKG86824.1"/>
    <property type="molecule type" value="Genomic_DNA"/>
</dbReference>
<evidence type="ECO:0000313" key="108">
    <source>
        <dbReference type="Proteomes" id="UP000034937"/>
    </source>
</evidence>
<dbReference type="Proteomes" id="UP000033885">
    <property type="component" value="Unassembled WGS sequence"/>
</dbReference>
<dbReference type="Proteomes" id="UP000034450">
    <property type="component" value="Unassembled WGS sequence"/>
</dbReference>
<protein>
    <submittedName>
        <fullName evidence="57">DUF2795 domain-containing protein</fullName>
    </submittedName>
</protein>
<evidence type="ECO:0000313" key="51">
    <source>
        <dbReference type="EMBL" id="KKH85436.1"/>
    </source>
</evidence>
<dbReference type="Proteomes" id="UP000034151">
    <property type="component" value="Unassembled WGS sequence"/>
</dbReference>
<dbReference type="EMBL" id="JJPP01000032">
    <property type="protein sequence ID" value="KKG82423.1"/>
    <property type="molecule type" value="Genomic_DNA"/>
</dbReference>
<evidence type="ECO:0000313" key="49">
    <source>
        <dbReference type="EMBL" id="KKH82331.1"/>
    </source>
</evidence>
<dbReference type="Proteomes" id="UP000034387">
    <property type="component" value="Unassembled WGS sequence"/>
</dbReference>
<dbReference type="Proteomes" id="UP000034188">
    <property type="component" value="Unassembled WGS sequence"/>
</dbReference>
<evidence type="ECO:0000313" key="57">
    <source>
        <dbReference type="EMBL" id="QCR15258.1"/>
    </source>
</evidence>
<evidence type="ECO:0000313" key="38">
    <source>
        <dbReference type="EMBL" id="KKH39188.1"/>
    </source>
</evidence>
<dbReference type="Proteomes" id="UP000034950">
    <property type="component" value="Unassembled WGS sequence"/>
</dbReference>
<evidence type="ECO:0000313" key="95">
    <source>
        <dbReference type="Proteomes" id="UP000034657"/>
    </source>
</evidence>
<dbReference type="Proteomes" id="UP000034842">
    <property type="component" value="Unassembled WGS sequence"/>
</dbReference>
<dbReference type="Proteomes" id="UP000034227">
    <property type="component" value="Unassembled WGS sequence"/>
</dbReference>
<evidence type="ECO:0000313" key="17">
    <source>
        <dbReference type="EMBL" id="KKG72962.1"/>
    </source>
</evidence>
<dbReference type="EMBL" id="JJQJ01000074">
    <property type="protein sequence ID" value="KKH50960.1"/>
    <property type="molecule type" value="Genomic_DNA"/>
</dbReference>
<evidence type="ECO:0000313" key="68">
    <source>
        <dbReference type="Proteomes" id="UP000034021"/>
    </source>
</evidence>
<evidence type="ECO:0000313" key="104">
    <source>
        <dbReference type="Proteomes" id="UP000034842"/>
    </source>
</evidence>
<dbReference type="Proteomes" id="UP000033878">
    <property type="component" value="Unassembled WGS sequence"/>
</dbReference>
<dbReference type="EMBL" id="JJPY01000110">
    <property type="protein sequence ID" value="KKH05655.1"/>
    <property type="molecule type" value="Genomic_DNA"/>
</dbReference>
<evidence type="ECO:0000313" key="40">
    <source>
        <dbReference type="EMBL" id="KKH45033.1"/>
    </source>
</evidence>
<dbReference type="EMBL" id="JJQM01000097">
    <property type="protein sequence ID" value="KKH54324.1"/>
    <property type="molecule type" value="Genomic_DNA"/>
</dbReference>
<dbReference type="Proteomes" id="UP000033814">
    <property type="component" value="Unassembled WGS sequence"/>
</dbReference>
<dbReference type="EMBL" id="JJOR01000158">
    <property type="protein sequence ID" value="KKF99555.1"/>
    <property type="molecule type" value="Genomic_DNA"/>
</dbReference>
<dbReference type="EMBL" id="JJQP01000149">
    <property type="protein sequence ID" value="KKH65990.1"/>
    <property type="molecule type" value="Genomic_DNA"/>
</dbReference>
<dbReference type="Proteomes" id="UP000034424">
    <property type="component" value="Unassembled WGS sequence"/>
</dbReference>
<evidence type="ECO:0000313" key="90">
    <source>
        <dbReference type="Proteomes" id="UP000034547"/>
    </source>
</evidence>
<evidence type="ECO:0000313" key="48">
    <source>
        <dbReference type="EMBL" id="KKH77421.1"/>
    </source>
</evidence>
<evidence type="ECO:0000313" key="16">
    <source>
        <dbReference type="EMBL" id="KKG66574.1"/>
    </source>
</evidence>
<evidence type="ECO:0000313" key="45">
    <source>
        <dbReference type="EMBL" id="KKH67226.1"/>
    </source>
</evidence>
<evidence type="ECO:0000313" key="66">
    <source>
        <dbReference type="Proteomes" id="UP000033987"/>
    </source>
</evidence>
<dbReference type="EMBL" id="JJPE01000007">
    <property type="protein sequence ID" value="KKG48424.1"/>
    <property type="molecule type" value="Genomic_DNA"/>
</dbReference>
<evidence type="ECO:0000313" key="73">
    <source>
        <dbReference type="Proteomes" id="UP000034151"/>
    </source>
</evidence>
<dbReference type="Proteomes" id="UP000034577">
    <property type="component" value="Unassembled WGS sequence"/>
</dbReference>
<dbReference type="EMBL" id="JJQO01000083">
    <property type="protein sequence ID" value="KKH67226.1"/>
    <property type="molecule type" value="Genomic_DNA"/>
</dbReference>
<dbReference type="EMBL" id="JJQV01000031">
    <property type="protein sequence ID" value="KKH85436.1"/>
    <property type="molecule type" value="Genomic_DNA"/>
</dbReference>
<dbReference type="Proteomes" id="UP000034338">
    <property type="component" value="Unassembled WGS sequence"/>
</dbReference>
<reference evidence="57 111" key="2">
    <citation type="submission" date="2018-05" db="EMBL/GenBank/DDBJ databases">
        <title>Methanosarcina gilichinskyana sp. nov., a novel methanogenic archaeon isolated from Holocene permafrost, North East Russia.</title>
        <authorList>
            <person name="Oshurkova V."/>
            <person name="Meer M."/>
            <person name="Bochkareva O."/>
            <person name="Shcherbakova V."/>
        </authorList>
    </citation>
    <scope>NUCLEOTIDE SEQUENCE [LARGE SCALE GENOMIC DNA]</scope>
    <source>
        <strain evidence="57 111">JL01</strain>
    </source>
</reference>
<evidence type="ECO:0000313" key="25">
    <source>
        <dbReference type="EMBL" id="KKG96727.1"/>
    </source>
</evidence>
<evidence type="ECO:0000313" key="105">
    <source>
        <dbReference type="Proteomes" id="UP000034872"/>
    </source>
</evidence>
<reference evidence="58 112" key="3">
    <citation type="journal article" date="2020" name="Environ. Microbiol. Rep.">
        <title>Redox cycling of Fe(II) and Fe(III) in magnetite accelerates aceticlastic methanogenesis by Methanosarcina mazei.</title>
        <authorList>
            <person name="Wang H."/>
            <person name="Byrne J.M."/>
            <person name="Liu P."/>
            <person name="Liu J."/>
            <person name="Dong X."/>
            <person name="Lu Y."/>
        </authorList>
    </citation>
    <scope>NUCLEOTIDE SEQUENCE [LARGE SCALE GENOMIC DNA]</scope>
    <source>
        <strain evidence="112">zm-15</strain>
        <strain evidence="58">Zm-15</strain>
    </source>
</reference>
<dbReference type="EMBL" id="JJQC01000042">
    <property type="protein sequence ID" value="KKH23465.1"/>
    <property type="molecule type" value="Genomic_DNA"/>
</dbReference>